<organism evidence="1 2">
    <name type="scientific">Microbacterium aurum</name>
    <dbReference type="NCBI Taxonomy" id="36805"/>
    <lineage>
        <taxon>Bacteria</taxon>
        <taxon>Bacillati</taxon>
        <taxon>Actinomycetota</taxon>
        <taxon>Actinomycetes</taxon>
        <taxon>Micrococcales</taxon>
        <taxon>Microbacteriaceae</taxon>
        <taxon>Microbacterium</taxon>
    </lineage>
</organism>
<dbReference type="GO" id="GO:0019674">
    <property type="term" value="P:NAD+ metabolic process"/>
    <property type="evidence" value="ECO:0007669"/>
    <property type="project" value="InterPro"/>
</dbReference>
<dbReference type="KEGG" id="maur:BOH66_01690"/>
<accession>A0A1P8U4W4</accession>
<evidence type="ECO:0000313" key="2">
    <source>
        <dbReference type="Proteomes" id="UP000187185"/>
    </source>
</evidence>
<dbReference type="AlphaFoldDB" id="A0A1P8U4W4"/>
<protein>
    <recommendedName>
        <fullName evidence="3">Inorganic polyphosphate kinase</fullName>
    </recommendedName>
</protein>
<dbReference type="PANTHER" id="PTHR13158:SF4">
    <property type="entry name" value="NAD(+) KINASE"/>
    <property type="match status" value="1"/>
</dbReference>
<keyword evidence="2" id="KW-1185">Reference proteome</keyword>
<dbReference type="STRING" id="36805.BOH66_01690"/>
<evidence type="ECO:0000313" key="1">
    <source>
        <dbReference type="EMBL" id="APZ33152.1"/>
    </source>
</evidence>
<dbReference type="OrthoDB" id="1889537at2"/>
<dbReference type="GO" id="GO:0003951">
    <property type="term" value="F:NAD+ kinase activity"/>
    <property type="evidence" value="ECO:0007669"/>
    <property type="project" value="InterPro"/>
</dbReference>
<dbReference type="InterPro" id="IPR016064">
    <property type="entry name" value="NAD/diacylglycerol_kinase_sf"/>
</dbReference>
<name>A0A1P8U4W4_9MICO</name>
<dbReference type="PANTHER" id="PTHR13158">
    <property type="match status" value="1"/>
</dbReference>
<dbReference type="Proteomes" id="UP000187185">
    <property type="component" value="Chromosome"/>
</dbReference>
<proteinExistence type="predicted"/>
<dbReference type="SUPFAM" id="SSF111331">
    <property type="entry name" value="NAD kinase/diacylglycerol kinase-like"/>
    <property type="match status" value="1"/>
</dbReference>
<reference evidence="1 2" key="1">
    <citation type="submission" date="2016-12" db="EMBL/GenBank/DDBJ databases">
        <title>Complete genome sequence of Microbacterium aurum KACC 15219.</title>
        <authorList>
            <person name="Jung Y."/>
            <person name="Shin J.-H."/>
            <person name="Lee Y.-J."/>
            <person name="Yi H."/>
            <person name="Bahn Y.-S."/>
            <person name="Kim J.F."/>
            <person name="Lee D.-W."/>
        </authorList>
    </citation>
    <scope>NUCLEOTIDE SEQUENCE [LARGE SCALE GENOMIC DNA]</scope>
    <source>
        <strain evidence="1 2">KACC 15219</strain>
    </source>
</reference>
<gene>
    <name evidence="1" type="ORF">BOH66_01690</name>
</gene>
<sequence length="294" mass="30839">MPTPRAVVVHRASELTELLARHGTRGQVAFFLDARGQSLAAVEERHERTRAALADVAAGLPADWRRAGVERAELPRFVFEPDDVVLVVGQDGLVANAAKYLGAQPVIGIDPLPGVNAGILVPFAPAAGAALAEPAHAGDAPMCERTMVEVRTDDGQSLTALNEVMIGQPGHQSARYTIEVDGAGERQSSSGVIVSTGTGATGWCRSIARIQAPTLPLPGPTERALAWFVREPWPSPSTGADVVAGRLDRGALALRVESDALVAFGDGVEADRLTLTWGQRVTVGVAGRTLRTVS</sequence>
<evidence type="ECO:0008006" key="3">
    <source>
        <dbReference type="Google" id="ProtNLM"/>
    </source>
</evidence>
<dbReference type="RefSeq" id="WP_076688714.1">
    <property type="nucleotide sequence ID" value="NZ_CP018762.1"/>
</dbReference>
<dbReference type="EMBL" id="CP018762">
    <property type="protein sequence ID" value="APZ33152.1"/>
    <property type="molecule type" value="Genomic_DNA"/>
</dbReference>
<dbReference type="Gene3D" id="2.60.200.30">
    <property type="entry name" value="Probable inorganic polyphosphate/atp-NAD kinase, domain 2"/>
    <property type="match status" value="1"/>
</dbReference>
<dbReference type="InterPro" id="IPR017437">
    <property type="entry name" value="ATP-NAD_kinase_PpnK-typ_C"/>
</dbReference>